<feature type="domain" description="FHA" evidence="3">
    <location>
        <begin position="49"/>
        <end position="109"/>
    </location>
</feature>
<dbReference type="InterPro" id="IPR008984">
    <property type="entry name" value="SMAD_FHA_dom_sf"/>
</dbReference>
<organism evidence="4 5">
    <name type="scientific">Tilletia indica</name>
    <dbReference type="NCBI Taxonomy" id="43049"/>
    <lineage>
        <taxon>Eukaryota</taxon>
        <taxon>Fungi</taxon>
        <taxon>Dikarya</taxon>
        <taxon>Basidiomycota</taxon>
        <taxon>Ustilaginomycotina</taxon>
        <taxon>Exobasidiomycetes</taxon>
        <taxon>Tilletiales</taxon>
        <taxon>Tilletiaceae</taxon>
        <taxon>Tilletia</taxon>
    </lineage>
</organism>
<evidence type="ECO:0000256" key="1">
    <source>
        <dbReference type="SAM" id="Coils"/>
    </source>
</evidence>
<reference evidence="4" key="2">
    <citation type="journal article" date="2019" name="IMA Fungus">
        <title>Genome sequencing and comparison of five Tilletia species to identify candidate genes for the detection of regulated species infecting wheat.</title>
        <authorList>
            <person name="Nguyen H.D.T."/>
            <person name="Sultana T."/>
            <person name="Kesanakurti P."/>
            <person name="Hambleton S."/>
        </authorList>
    </citation>
    <scope>NUCLEOTIDE SEQUENCE</scope>
    <source>
        <strain evidence="4">DAOMC 236416</strain>
    </source>
</reference>
<evidence type="ECO:0000259" key="3">
    <source>
        <dbReference type="Pfam" id="PF00498"/>
    </source>
</evidence>
<evidence type="ECO:0000313" key="4">
    <source>
        <dbReference type="EMBL" id="KAE8244581.1"/>
    </source>
</evidence>
<name>A0A8T8SPK3_9BASI</name>
<feature type="coiled-coil region" evidence="1">
    <location>
        <begin position="156"/>
        <end position="183"/>
    </location>
</feature>
<feature type="region of interest" description="Disordered" evidence="2">
    <location>
        <begin position="216"/>
        <end position="241"/>
    </location>
</feature>
<evidence type="ECO:0000313" key="5">
    <source>
        <dbReference type="Proteomes" id="UP000077521"/>
    </source>
</evidence>
<dbReference type="Proteomes" id="UP000077521">
    <property type="component" value="Unassembled WGS sequence"/>
</dbReference>
<dbReference type="Pfam" id="PF00498">
    <property type="entry name" value="FHA"/>
    <property type="match status" value="1"/>
</dbReference>
<keyword evidence="1" id="KW-0175">Coiled coil</keyword>
<dbReference type="InterPro" id="IPR000253">
    <property type="entry name" value="FHA_dom"/>
</dbReference>
<dbReference type="AlphaFoldDB" id="A0A8T8SPK3"/>
<reference evidence="4" key="1">
    <citation type="submission" date="2016-04" db="EMBL/GenBank/DDBJ databases">
        <authorList>
            <person name="Nguyen H.D."/>
            <person name="Samba Siva P."/>
            <person name="Cullis J."/>
            <person name="Levesque C.A."/>
            <person name="Hambleton S."/>
        </authorList>
    </citation>
    <scope>NUCLEOTIDE SEQUENCE</scope>
    <source>
        <strain evidence="4">DAOMC 236416</strain>
    </source>
</reference>
<protein>
    <recommendedName>
        <fullName evidence="3">FHA domain-containing protein</fullName>
    </recommendedName>
</protein>
<accession>A0A8T8SPK3</accession>
<gene>
    <name evidence="4" type="ORF">A4X13_0g6472</name>
</gene>
<sequence length="465" mass="50362">MTAPYFLTLAPIDSSLPAQAVAFSPSDHIQLLLGGVHVDYYRRRRPPHHTADFIFDEQRITPDHCDLTLFHQTPYLTNRDSDGTTRVNGHPLPKDERVVLRHGDKIEIGYLGEYNGVFSSTLALAVHISTSPPDFGLQPLSSDSLLSASTSAFVGFRAVQDLEQQLRRELASVRKQLQDALDAAAAHTCVSPSSPRPYGTLLSDLRDRVLDDSAVASSASSAPSAGSFSSDPTPKTLPSPQPVADFVLESTALGSTLFATDTSSTPPTLKSTSAPTIIIIRAGPGYVLAVRIGAVAAAIRRFTGSSHVSIDFDHRPQLRFLTLISASVGPGFNIDVHCTLTLTSDICVTSYPGRPSFPDVDIDRVSTFLTYANLGTDLCTEVGDTFTNFFRPEAFVHILVSFSIRGFRHHRLDTDKRRVDASTHGAPAFDDSLYQLDSTFPAGLLFLLDTSRPRTRCLGLAACSS</sequence>
<proteinExistence type="predicted"/>
<keyword evidence="5" id="KW-1185">Reference proteome</keyword>
<dbReference type="EMBL" id="LWDF02000621">
    <property type="protein sequence ID" value="KAE8244581.1"/>
    <property type="molecule type" value="Genomic_DNA"/>
</dbReference>
<dbReference type="SUPFAM" id="SSF49879">
    <property type="entry name" value="SMAD/FHA domain"/>
    <property type="match status" value="1"/>
</dbReference>
<comment type="caution">
    <text evidence="4">The sequence shown here is derived from an EMBL/GenBank/DDBJ whole genome shotgun (WGS) entry which is preliminary data.</text>
</comment>
<feature type="compositionally biased region" description="Low complexity" evidence="2">
    <location>
        <begin position="216"/>
        <end position="230"/>
    </location>
</feature>
<dbReference type="Gene3D" id="2.60.200.20">
    <property type="match status" value="1"/>
</dbReference>
<evidence type="ECO:0000256" key="2">
    <source>
        <dbReference type="SAM" id="MobiDB-lite"/>
    </source>
</evidence>